<dbReference type="Proteomes" id="UP000887576">
    <property type="component" value="Unplaced"/>
</dbReference>
<evidence type="ECO:0000313" key="1">
    <source>
        <dbReference type="Proteomes" id="UP000887576"/>
    </source>
</evidence>
<organism evidence="1 2">
    <name type="scientific">Panagrolaimus sp. JU765</name>
    <dbReference type="NCBI Taxonomy" id="591449"/>
    <lineage>
        <taxon>Eukaryota</taxon>
        <taxon>Metazoa</taxon>
        <taxon>Ecdysozoa</taxon>
        <taxon>Nematoda</taxon>
        <taxon>Chromadorea</taxon>
        <taxon>Rhabditida</taxon>
        <taxon>Tylenchina</taxon>
        <taxon>Panagrolaimomorpha</taxon>
        <taxon>Panagrolaimoidea</taxon>
        <taxon>Panagrolaimidae</taxon>
        <taxon>Panagrolaimus</taxon>
    </lineage>
</organism>
<proteinExistence type="predicted"/>
<protein>
    <submittedName>
        <fullName evidence="2">Uncharacterized protein</fullName>
    </submittedName>
</protein>
<evidence type="ECO:0000313" key="2">
    <source>
        <dbReference type="WBParaSite" id="JU765_v2.g16895.t1"/>
    </source>
</evidence>
<name>A0AC34QJ61_9BILA</name>
<accession>A0AC34QJ61</accession>
<dbReference type="WBParaSite" id="JU765_v2.g16895.t1">
    <property type="protein sequence ID" value="JU765_v2.g16895.t1"/>
    <property type="gene ID" value="JU765_v2.g16895"/>
</dbReference>
<reference evidence="2" key="1">
    <citation type="submission" date="2022-11" db="UniProtKB">
        <authorList>
            <consortium name="WormBaseParasite"/>
        </authorList>
    </citation>
    <scope>IDENTIFICATION</scope>
</reference>
<sequence length="372" mass="41286">MSIKVNQMDFPGFSKMCMWKPDENDVLSVKIELPDEYTLELINAAIWKEVKPADSKALPNWGLPVKVLLLVNHPKAAPKVKQREQRSYKKVESGLGHLPILTSCLEVSIRPGQMNFPAFSKMCTWKPDENEKLLVKLELPNEYSLEVFDATIWKEVKSADSTGLPKWGLALIIIGIVVVVVAVAATGICCYIKKCKKEGAPLQPRIISSKTRKDDEESKGKNQRKRKTSGESASSGKSSKSSTKSQTKRAKKFKRMSGNVQNADSSETDVSMRNFKLNPQPGPSGKKMEEKQQKNGEKTPLLASNGEMMKDKPFNIGKSAIVGEKLPKGSVDGKPKEREVKNREAELNVDKTQIESPSLCKTQEDSVPKTKA</sequence>